<evidence type="ECO:0000313" key="9">
    <source>
        <dbReference type="RefSeq" id="XP_022288570.1"/>
    </source>
</evidence>
<dbReference type="PANTHER" id="PTHR21446:SF12">
    <property type="entry name" value="POTASSIUM CHANNEL TETRAMERIZATION DOMAIN CONTAINING 1"/>
    <property type="match status" value="1"/>
</dbReference>
<evidence type="ECO:0000313" key="8">
    <source>
        <dbReference type="Proteomes" id="UP000694844"/>
    </source>
</evidence>
<dbReference type="InterPro" id="IPR011010">
    <property type="entry name" value="DNA_brk_join_enz"/>
</dbReference>
<name>A0A8B8ABL7_CRAVI</name>
<dbReference type="OrthoDB" id="10040310at2759"/>
<dbReference type="GO" id="GO:0003677">
    <property type="term" value="F:DNA binding"/>
    <property type="evidence" value="ECO:0007669"/>
    <property type="project" value="InterPro"/>
</dbReference>
<dbReference type="InterPro" id="IPR002104">
    <property type="entry name" value="Integrase_catalytic"/>
</dbReference>
<evidence type="ECO:0000259" key="5">
    <source>
        <dbReference type="Pfam" id="PF00589"/>
    </source>
</evidence>
<dbReference type="SUPFAM" id="SSF56349">
    <property type="entry name" value="DNA breaking-rejoining enzymes"/>
    <property type="match status" value="1"/>
</dbReference>
<dbReference type="Pfam" id="PF12012">
    <property type="entry name" value="DUF3504"/>
    <property type="match status" value="1"/>
</dbReference>
<accession>A0A8B8ABL7</accession>
<dbReference type="Proteomes" id="UP000694844">
    <property type="component" value="Chromosome 6"/>
</dbReference>
<dbReference type="InterPro" id="IPR013762">
    <property type="entry name" value="Integrase-like_cat_sf"/>
</dbReference>
<keyword evidence="8" id="KW-1185">Reference proteome</keyword>
<evidence type="ECO:0000256" key="2">
    <source>
        <dbReference type="ARBA" id="ARBA00022553"/>
    </source>
</evidence>
<evidence type="ECO:0000256" key="1">
    <source>
        <dbReference type="ARBA" id="ARBA00022499"/>
    </source>
</evidence>
<dbReference type="GO" id="GO:0006310">
    <property type="term" value="P:DNA recombination"/>
    <property type="evidence" value="ECO:0007669"/>
    <property type="project" value="UniProtKB-KW"/>
</dbReference>
<feature type="domain" description="Tyr recombinase" evidence="5">
    <location>
        <begin position="314"/>
        <end position="375"/>
    </location>
</feature>
<keyword evidence="1" id="KW-1017">Isopeptide bond</keyword>
<proteinExistence type="predicted"/>
<evidence type="ECO:0000259" key="6">
    <source>
        <dbReference type="Pfam" id="PF12012"/>
    </source>
</evidence>
<gene>
    <name evidence="9" type="primary">LOC111100766</name>
</gene>
<dbReference type="InterPro" id="IPR021893">
    <property type="entry name" value="ZMYM2-like_C"/>
</dbReference>
<dbReference type="InterPro" id="IPR052787">
    <property type="entry name" value="MAVS"/>
</dbReference>
<dbReference type="PANTHER" id="PTHR21446">
    <property type="entry name" value="DUF3504 DOMAIN-CONTAINING PROTEIN"/>
    <property type="match status" value="1"/>
</dbReference>
<dbReference type="Pfam" id="PF25561">
    <property type="entry name" value="QRICH1"/>
    <property type="match status" value="1"/>
</dbReference>
<dbReference type="GeneID" id="111100766"/>
<dbReference type="InterPro" id="IPR057926">
    <property type="entry name" value="QRICH1_dom"/>
</dbReference>
<dbReference type="AlphaFoldDB" id="A0A8B8ABL7"/>
<feature type="domain" description="ZMYM2-like/QRICH1 C-terminal" evidence="6">
    <location>
        <begin position="186"/>
        <end position="286"/>
    </location>
</feature>
<dbReference type="KEGG" id="cvn:111100766"/>
<dbReference type="GO" id="GO:0015074">
    <property type="term" value="P:DNA integration"/>
    <property type="evidence" value="ECO:0007669"/>
    <property type="project" value="InterPro"/>
</dbReference>
<organism evidence="8 9">
    <name type="scientific">Crassostrea virginica</name>
    <name type="common">Eastern oyster</name>
    <dbReference type="NCBI Taxonomy" id="6565"/>
    <lineage>
        <taxon>Eukaryota</taxon>
        <taxon>Metazoa</taxon>
        <taxon>Spiralia</taxon>
        <taxon>Lophotrochozoa</taxon>
        <taxon>Mollusca</taxon>
        <taxon>Bivalvia</taxon>
        <taxon>Autobranchia</taxon>
        <taxon>Pteriomorphia</taxon>
        <taxon>Ostreida</taxon>
        <taxon>Ostreoidea</taxon>
        <taxon>Ostreidae</taxon>
        <taxon>Crassostrea</taxon>
    </lineage>
</organism>
<evidence type="ECO:0000256" key="3">
    <source>
        <dbReference type="ARBA" id="ARBA00022843"/>
    </source>
</evidence>
<keyword evidence="2" id="KW-0597">Phosphoprotein</keyword>
<protein>
    <submittedName>
        <fullName evidence="9">Uncharacterized protein LOC111100766</fullName>
    </submittedName>
</protein>
<keyword evidence="4" id="KW-0233">DNA recombination</keyword>
<dbReference type="RefSeq" id="XP_022288570.1">
    <property type="nucleotide sequence ID" value="XM_022432862.1"/>
</dbReference>
<reference evidence="9" key="1">
    <citation type="submission" date="2025-08" db="UniProtKB">
        <authorList>
            <consortium name="RefSeq"/>
        </authorList>
    </citation>
    <scope>IDENTIFICATION</scope>
    <source>
        <tissue evidence="9">Whole sample</tissue>
    </source>
</reference>
<evidence type="ECO:0000256" key="4">
    <source>
        <dbReference type="ARBA" id="ARBA00023172"/>
    </source>
</evidence>
<evidence type="ECO:0000259" key="7">
    <source>
        <dbReference type="Pfam" id="PF25561"/>
    </source>
</evidence>
<dbReference type="Gene3D" id="1.10.443.10">
    <property type="entry name" value="Intergrase catalytic core"/>
    <property type="match status" value="1"/>
</dbReference>
<sequence>MTLDVPELKIDPFMDFDIGDIFNMMETDPSAPNFSRPEIEMETKNEPFEPVSDDEIQRLIDSQKNPNTRKNTKWAIETFNKWRDARDNVPLLTEMNSESLNYWMQRFVLEVRKQDGSEYPPRSLYYIVCGLLRFMRDENIHNMNFLDEKDHRFGVFQRVLDARMKELLSKGLGTKVRQADPILPEDEEKIWNQKVFGMQSSLALQYTVFFYNCKLFGLRGYDEHKSLECDQFEVGCDERGKYIHFHGRLSKTYKGGLKHIQLQNKDIKHYCLNAERCLADFYMVYLDALGHRGAFYRRPLAVGIRYGEQVLGINKIKGLMKEITGKAGLVGNFTNHSGKRTCATQLYQAGVDEQEIMSRTGHRSETAVRKYKRSNSVLMENVSKVLDPPKMVKFEDPLPPVIIQENLSMNDSKEVQNQENIPLNPQSVFNNCVFNFQP</sequence>
<dbReference type="Pfam" id="PF00589">
    <property type="entry name" value="Phage_integrase"/>
    <property type="match status" value="1"/>
</dbReference>
<feature type="domain" description="QRICH1-like" evidence="7">
    <location>
        <begin position="92"/>
        <end position="163"/>
    </location>
</feature>
<keyword evidence="3" id="KW-0832">Ubl conjugation</keyword>